<comment type="caution">
    <text evidence="2">The sequence shown here is derived from an EMBL/GenBank/DDBJ whole genome shotgun (WGS) entry which is preliminary data.</text>
</comment>
<evidence type="ECO:0000259" key="1">
    <source>
        <dbReference type="Pfam" id="PF26055"/>
    </source>
</evidence>
<dbReference type="PANTHER" id="PTHR46235:SF13">
    <property type="entry name" value="EDM2-LIKE PROTEIN1"/>
    <property type="match status" value="1"/>
</dbReference>
<dbReference type="OrthoDB" id="21264at2759"/>
<organism evidence="2 3">
    <name type="scientific">Senna tora</name>
    <dbReference type="NCBI Taxonomy" id="362788"/>
    <lineage>
        <taxon>Eukaryota</taxon>
        <taxon>Viridiplantae</taxon>
        <taxon>Streptophyta</taxon>
        <taxon>Embryophyta</taxon>
        <taxon>Tracheophyta</taxon>
        <taxon>Spermatophyta</taxon>
        <taxon>Magnoliopsida</taxon>
        <taxon>eudicotyledons</taxon>
        <taxon>Gunneridae</taxon>
        <taxon>Pentapetalae</taxon>
        <taxon>rosids</taxon>
        <taxon>fabids</taxon>
        <taxon>Fabales</taxon>
        <taxon>Fabaceae</taxon>
        <taxon>Caesalpinioideae</taxon>
        <taxon>Cassia clade</taxon>
        <taxon>Senna</taxon>
    </lineage>
</organism>
<dbReference type="AlphaFoldDB" id="A0A834TUK1"/>
<name>A0A834TUK1_9FABA</name>
<gene>
    <name evidence="2" type="ORF">G2W53_018245</name>
</gene>
<keyword evidence="3" id="KW-1185">Reference proteome</keyword>
<accession>A0A834TUK1</accession>
<evidence type="ECO:0000313" key="3">
    <source>
        <dbReference type="Proteomes" id="UP000634136"/>
    </source>
</evidence>
<evidence type="ECO:0000313" key="2">
    <source>
        <dbReference type="EMBL" id="KAF7827081.1"/>
    </source>
</evidence>
<dbReference type="Proteomes" id="UP000634136">
    <property type="component" value="Unassembled WGS sequence"/>
</dbReference>
<dbReference type="Pfam" id="PF26055">
    <property type="entry name" value="Mtase_EDM2"/>
    <property type="match status" value="1"/>
</dbReference>
<dbReference type="InterPro" id="IPR058939">
    <property type="entry name" value="Mtase_EDM2"/>
</dbReference>
<dbReference type="EMBL" id="JAAIUW010000006">
    <property type="protein sequence ID" value="KAF7827081.1"/>
    <property type="molecule type" value="Genomic_DNA"/>
</dbReference>
<sequence>MKSKLEQIGKSCSFKNYDIFQAKNDFNFEKRDWMSVNVEELPDGSKLIIGLNPPFGVKGSLAYKFITKALTFKPKLLKGGYNLIWEDDEVLSGKQMEDWNQKTPPLYLWSRPDWTAQHIEIAQRQGHIKEQYAMHVKEYNVKNYLMEENHDCYQHYSGLHAPDDICTILEGIPEDNSDNVAEGGSSIPAMMETLFPHYGRAGEMQVDMDLSTP</sequence>
<proteinExistence type="predicted"/>
<protein>
    <submittedName>
        <fullName evidence="2">Protein ENHANCED DOWNY MILDEW 2-like isoform X1</fullName>
    </submittedName>
</protein>
<dbReference type="PANTHER" id="PTHR46235">
    <property type="entry name" value="PHD FINGER-CONTAINING PROTEIN DDB_G0268158"/>
    <property type="match status" value="1"/>
</dbReference>
<feature type="domain" description="DM2" evidence="1">
    <location>
        <begin position="1"/>
        <end position="123"/>
    </location>
</feature>
<reference evidence="2" key="1">
    <citation type="submission" date="2020-09" db="EMBL/GenBank/DDBJ databases">
        <title>Genome-Enabled Discovery of Anthraquinone Biosynthesis in Senna tora.</title>
        <authorList>
            <person name="Kang S.-H."/>
            <person name="Pandey R.P."/>
            <person name="Lee C.-M."/>
            <person name="Sim J.-S."/>
            <person name="Jeong J.-T."/>
            <person name="Choi B.-S."/>
            <person name="Jung M."/>
            <person name="Ginzburg D."/>
            <person name="Zhao K."/>
            <person name="Won S.Y."/>
            <person name="Oh T.-J."/>
            <person name="Yu Y."/>
            <person name="Kim N.-H."/>
            <person name="Lee O.R."/>
            <person name="Lee T.-H."/>
            <person name="Bashyal P."/>
            <person name="Kim T.-S."/>
            <person name="Lee W.-H."/>
            <person name="Kawkins C."/>
            <person name="Kim C.-K."/>
            <person name="Kim J.S."/>
            <person name="Ahn B.O."/>
            <person name="Rhee S.Y."/>
            <person name="Sohng J.K."/>
        </authorList>
    </citation>
    <scope>NUCLEOTIDE SEQUENCE</scope>
    <source>
        <tissue evidence="2">Leaf</tissue>
    </source>
</reference>